<sequence length="401" mass="44767">MAKYEVLIKAVTVQSLSYAQVAARYGVSKTLVHKLHHRWLEEGDAAFEPRSRRPRTSPNRTPPHVRDRILALRDQLVRDGLDAGADTIMEMLAREQVTISRATIWRILITAGVVTRQPQKRPRSSWHRFTADRPNELWQSDFTHVTLSTGDETEVIGWLDDHSRYLLHLTAHRRVTGRTVTDTFTHAAQTHGYPAATLTDNGMVYTTRLARGGRGRGDGAGNGFETLLAELGITQKNGKPFKPTTQGKIERFWQTLKKHLATRPAGSLLELQATLDAFRDYYNHTRLHRGIGRRTPALAYQLIPKATPTPPDDPSIWRVRYDTIDRDGKISLRHSGRMLHLGIGRAHTRLEIICSSTTTTPPSSPPTPAKSSPNTPSTPPTATNAKTTEPPPPGVQSFTMS</sequence>
<dbReference type="RefSeq" id="WP_396639991.1">
    <property type="nucleotide sequence ID" value="NZ_JBIQWL010000002.1"/>
</dbReference>
<accession>A0ABW7Q5B3</accession>
<dbReference type="SUPFAM" id="SSF46689">
    <property type="entry name" value="Homeodomain-like"/>
    <property type="match status" value="1"/>
</dbReference>
<dbReference type="Proteomes" id="UP001610861">
    <property type="component" value="Unassembled WGS sequence"/>
</dbReference>
<feature type="region of interest" description="Disordered" evidence="1">
    <location>
        <begin position="356"/>
        <end position="401"/>
    </location>
</feature>
<evidence type="ECO:0000259" key="2">
    <source>
        <dbReference type="PROSITE" id="PS50994"/>
    </source>
</evidence>
<evidence type="ECO:0000313" key="3">
    <source>
        <dbReference type="EMBL" id="MFH8250046.1"/>
    </source>
</evidence>
<feature type="compositionally biased region" description="Low complexity" evidence="1">
    <location>
        <begin position="369"/>
        <end position="388"/>
    </location>
</feature>
<dbReference type="InterPro" id="IPR001584">
    <property type="entry name" value="Integrase_cat-core"/>
</dbReference>
<dbReference type="PANTHER" id="PTHR35004">
    <property type="entry name" value="TRANSPOSASE RV3428C-RELATED"/>
    <property type="match status" value="1"/>
</dbReference>
<organism evidence="3 4">
    <name type="scientific">Microbacterium alkaliflavum</name>
    <dbReference type="NCBI Taxonomy" id="3248839"/>
    <lineage>
        <taxon>Bacteria</taxon>
        <taxon>Bacillati</taxon>
        <taxon>Actinomycetota</taxon>
        <taxon>Actinomycetes</taxon>
        <taxon>Micrococcales</taxon>
        <taxon>Microbacteriaceae</taxon>
        <taxon>Microbacterium</taxon>
    </lineage>
</organism>
<dbReference type="Pfam" id="PF13565">
    <property type="entry name" value="HTH_32"/>
    <property type="match status" value="1"/>
</dbReference>
<feature type="domain" description="Integrase catalytic" evidence="2">
    <location>
        <begin position="130"/>
        <end position="304"/>
    </location>
</feature>
<dbReference type="SUPFAM" id="SSF53098">
    <property type="entry name" value="Ribonuclease H-like"/>
    <property type="match status" value="1"/>
</dbReference>
<gene>
    <name evidence="3" type="ORF">ACH3VR_06750</name>
</gene>
<name>A0ABW7Q5B3_9MICO</name>
<proteinExistence type="predicted"/>
<evidence type="ECO:0000256" key="1">
    <source>
        <dbReference type="SAM" id="MobiDB-lite"/>
    </source>
</evidence>
<dbReference type="Gene3D" id="3.30.420.10">
    <property type="entry name" value="Ribonuclease H-like superfamily/Ribonuclease H"/>
    <property type="match status" value="1"/>
</dbReference>
<dbReference type="EMBL" id="JBIQWL010000002">
    <property type="protein sequence ID" value="MFH8250046.1"/>
    <property type="molecule type" value="Genomic_DNA"/>
</dbReference>
<dbReference type="PANTHER" id="PTHR35004:SF6">
    <property type="entry name" value="TRANSPOSASE"/>
    <property type="match status" value="1"/>
</dbReference>
<comment type="caution">
    <text evidence="3">The sequence shown here is derived from an EMBL/GenBank/DDBJ whole genome shotgun (WGS) entry which is preliminary data.</text>
</comment>
<dbReference type="Pfam" id="PF13683">
    <property type="entry name" value="rve_3"/>
    <property type="match status" value="1"/>
</dbReference>
<dbReference type="InterPro" id="IPR009057">
    <property type="entry name" value="Homeodomain-like_sf"/>
</dbReference>
<evidence type="ECO:0000313" key="4">
    <source>
        <dbReference type="Proteomes" id="UP001610861"/>
    </source>
</evidence>
<dbReference type="PROSITE" id="PS50994">
    <property type="entry name" value="INTEGRASE"/>
    <property type="match status" value="1"/>
</dbReference>
<protein>
    <submittedName>
        <fullName evidence="3">IS481 family transposase</fullName>
    </submittedName>
</protein>
<dbReference type="InterPro" id="IPR047656">
    <property type="entry name" value="IS481-like_transpos"/>
</dbReference>
<reference evidence="3 4" key="1">
    <citation type="submission" date="2024-09" db="EMBL/GenBank/DDBJ databases">
        <authorList>
            <person name="Pan X."/>
        </authorList>
    </citation>
    <scope>NUCLEOTIDE SEQUENCE [LARGE SCALE GENOMIC DNA]</scope>
    <source>
        <strain evidence="3 4">B2969</strain>
    </source>
</reference>
<dbReference type="NCBIfam" id="NF033577">
    <property type="entry name" value="transpos_IS481"/>
    <property type="match status" value="1"/>
</dbReference>
<dbReference type="InterPro" id="IPR036397">
    <property type="entry name" value="RNaseH_sf"/>
</dbReference>
<dbReference type="InterPro" id="IPR012337">
    <property type="entry name" value="RNaseH-like_sf"/>
</dbReference>
<keyword evidence="4" id="KW-1185">Reference proteome</keyword>